<dbReference type="Proteomes" id="UP000528322">
    <property type="component" value="Unassembled WGS sequence"/>
</dbReference>
<dbReference type="RefSeq" id="WP_183728174.1">
    <property type="nucleotide sequence ID" value="NZ_JACHID010000001.1"/>
</dbReference>
<dbReference type="AlphaFoldDB" id="A0A7W7Y2D6"/>
<protein>
    <submittedName>
        <fullName evidence="1">Flagellar basal body-associated protein FliL</fullName>
    </submittedName>
</protein>
<evidence type="ECO:0000313" key="1">
    <source>
        <dbReference type="EMBL" id="MBB5020764.1"/>
    </source>
</evidence>
<proteinExistence type="predicted"/>
<comment type="caution">
    <text evidence="1">The sequence shown here is derived from an EMBL/GenBank/DDBJ whole genome shotgun (WGS) entry which is preliminary data.</text>
</comment>
<reference evidence="1 2" key="1">
    <citation type="submission" date="2020-08" db="EMBL/GenBank/DDBJ databases">
        <title>Genomic Encyclopedia of Type Strains, Phase IV (KMG-IV): sequencing the most valuable type-strain genomes for metagenomic binning, comparative biology and taxonomic classification.</title>
        <authorList>
            <person name="Goeker M."/>
        </authorList>
    </citation>
    <scope>NUCLEOTIDE SEQUENCE [LARGE SCALE GENOMIC DNA]</scope>
    <source>
        <strain evidence="1 2">DSM 22071</strain>
    </source>
</reference>
<evidence type="ECO:0000313" key="2">
    <source>
        <dbReference type="Proteomes" id="UP000528322"/>
    </source>
</evidence>
<keyword evidence="1" id="KW-0969">Cilium</keyword>
<keyword evidence="1" id="KW-0282">Flagellum</keyword>
<name>A0A7W7Y2D6_9BACT</name>
<accession>A0A7W7Y2D6</accession>
<sequence length="299" mass="34214">MQRTFLIILTLILLTYPGAALSGDIFRGIDTTKLSLSQQLDLEALLISVTHEKGQPADTKRNDFWRIASELEEPQLQKLIDNVQKIYIDHRLLLYADTLRTLRFGGITRSTQRENLEKELLQRGLVSSRQIDHYDDLLLQLLNKESTPRLSGVGILNENNLKLAISALEDGGQRLNHLLHTPPDTKKRTAVNTYRTSDFALQVQGANGTVDITASFTFHFTRGDTSTTKAEIREKEQHIIDTIRHILFTAEVSTLEKEHAWSRLQQKLLRHINVIIHNGHIDQVDIDKWLYAQEEALLR</sequence>
<keyword evidence="1" id="KW-0966">Cell projection</keyword>
<organism evidence="1 2">
    <name type="scientific">Desulfurispira natronophila</name>
    <dbReference type="NCBI Taxonomy" id="682562"/>
    <lineage>
        <taxon>Bacteria</taxon>
        <taxon>Pseudomonadati</taxon>
        <taxon>Chrysiogenota</taxon>
        <taxon>Chrysiogenia</taxon>
        <taxon>Chrysiogenales</taxon>
        <taxon>Chrysiogenaceae</taxon>
        <taxon>Desulfurispira</taxon>
    </lineage>
</organism>
<keyword evidence="2" id="KW-1185">Reference proteome</keyword>
<gene>
    <name evidence="1" type="ORF">HNR37_000067</name>
</gene>
<dbReference type="EMBL" id="JACHID010000001">
    <property type="protein sequence ID" value="MBB5020764.1"/>
    <property type="molecule type" value="Genomic_DNA"/>
</dbReference>